<comment type="subcellular location">
    <subcellularLocation>
        <location evidence="1">Membrane</location>
        <topology evidence="1">Peripheral membrane protein</topology>
    </subcellularLocation>
</comment>
<keyword evidence="7" id="KW-1185">Reference proteome</keyword>
<organism evidence="6 7">
    <name type="scientific">Geodia barretti</name>
    <name type="common">Barrett's horny sponge</name>
    <dbReference type="NCBI Taxonomy" id="519541"/>
    <lineage>
        <taxon>Eukaryota</taxon>
        <taxon>Metazoa</taxon>
        <taxon>Porifera</taxon>
        <taxon>Demospongiae</taxon>
        <taxon>Heteroscleromorpha</taxon>
        <taxon>Tetractinellida</taxon>
        <taxon>Astrophorina</taxon>
        <taxon>Geodiidae</taxon>
        <taxon>Geodia</taxon>
    </lineage>
</organism>
<sequence>MLEKPGVREGGEVESKSVPTATNAAYGVVSHDQSSSGDVAMYEISQCKVVKLTCVCAMSSSRLLKNPDQCHSVATCAHVHCPSKDREVTEGRAAMPLEDVVALYASLVNLALKCYPNRLDYVDTALLCTVEVFTKREATPVESSSVTSRELIRLQNVPVKTYESTLDILKLDNFPKALELHDYQGRKSLAVSVVGTVVSKSISIPTADEADALFKLLSPLVKDQADQPAEPPDPDDFEEEQMMMACLVDLFRAPEPDQQYMILNVARKHFGTGGDKRIRFTLPPLVFAAYKLISQYHSLREQDDRWLMKCEQIFKFCFQTINALVKNQPELSLRLFLQGSMVADRISNETVTYEFFSQAFTLYEEEVTDSRAQQAAITLIIATLEQLSSLGEENHETLRSNCAMSSSRLLKKPDQCRSVATCAHVFWSGHFTSEDREVTECKDPKRVLECLKKAGRIAQQCMDTSVQALPVIKGLLDKAARPVSRS</sequence>
<accession>A0AA35XI47</accession>
<dbReference type="Gene3D" id="1.25.40.660">
    <property type="entry name" value="Vacuolar protein sorting-associated protein 35, helical subcomplex Vps35-C"/>
    <property type="match status" value="2"/>
</dbReference>
<keyword evidence="5" id="KW-0472">Membrane</keyword>
<protein>
    <submittedName>
        <fullName evidence="6">Vacuolar protein sorting-associated protein 35</fullName>
    </submittedName>
</protein>
<dbReference type="GO" id="GO:0042147">
    <property type="term" value="P:retrograde transport, endosome to Golgi"/>
    <property type="evidence" value="ECO:0007669"/>
    <property type="project" value="InterPro"/>
</dbReference>
<dbReference type="Proteomes" id="UP001174909">
    <property type="component" value="Unassembled WGS sequence"/>
</dbReference>
<evidence type="ECO:0000256" key="2">
    <source>
        <dbReference type="ARBA" id="ARBA00006536"/>
    </source>
</evidence>
<keyword evidence="4" id="KW-0653">Protein transport</keyword>
<comment type="similarity">
    <text evidence="2">Belongs to the VPS35 family.</text>
</comment>
<evidence type="ECO:0000313" key="7">
    <source>
        <dbReference type="Proteomes" id="UP001174909"/>
    </source>
</evidence>
<dbReference type="InterPro" id="IPR042491">
    <property type="entry name" value="Vps35_C"/>
</dbReference>
<name>A0AA35XI47_GEOBA</name>
<dbReference type="GO" id="GO:0030906">
    <property type="term" value="C:retromer, cargo-selective complex"/>
    <property type="evidence" value="ECO:0007669"/>
    <property type="project" value="InterPro"/>
</dbReference>
<proteinExistence type="inferred from homology"/>
<dbReference type="InterPro" id="IPR005378">
    <property type="entry name" value="Vps35"/>
</dbReference>
<dbReference type="Pfam" id="PF03635">
    <property type="entry name" value="Vps35"/>
    <property type="match status" value="1"/>
</dbReference>
<evidence type="ECO:0000256" key="1">
    <source>
        <dbReference type="ARBA" id="ARBA00004170"/>
    </source>
</evidence>
<evidence type="ECO:0000256" key="5">
    <source>
        <dbReference type="ARBA" id="ARBA00023136"/>
    </source>
</evidence>
<evidence type="ECO:0000256" key="3">
    <source>
        <dbReference type="ARBA" id="ARBA00022448"/>
    </source>
</evidence>
<evidence type="ECO:0000256" key="4">
    <source>
        <dbReference type="ARBA" id="ARBA00022927"/>
    </source>
</evidence>
<dbReference type="EMBL" id="CASHTH010004007">
    <property type="protein sequence ID" value="CAI8052360.1"/>
    <property type="molecule type" value="Genomic_DNA"/>
</dbReference>
<gene>
    <name evidence="6" type="ORF">GBAR_LOCUS28642</name>
</gene>
<dbReference type="GO" id="GO:0006886">
    <property type="term" value="P:intracellular protein transport"/>
    <property type="evidence" value="ECO:0007669"/>
    <property type="project" value="TreeGrafter"/>
</dbReference>
<comment type="caution">
    <text evidence="6">The sequence shown here is derived from an EMBL/GenBank/DDBJ whole genome shotgun (WGS) entry which is preliminary data.</text>
</comment>
<keyword evidence="3" id="KW-0813">Transport</keyword>
<dbReference type="GO" id="GO:0005770">
    <property type="term" value="C:late endosome"/>
    <property type="evidence" value="ECO:0007669"/>
    <property type="project" value="TreeGrafter"/>
</dbReference>
<dbReference type="PANTHER" id="PTHR11099:SF0">
    <property type="entry name" value="VACUOLAR PROTEIN SORTING-ASSOCIATED PROTEIN 35"/>
    <property type="match status" value="1"/>
</dbReference>
<dbReference type="PANTHER" id="PTHR11099">
    <property type="entry name" value="VACUOLAR SORTING PROTEIN 35"/>
    <property type="match status" value="1"/>
</dbReference>
<dbReference type="AlphaFoldDB" id="A0AA35XI47"/>
<dbReference type="GO" id="GO:0005829">
    <property type="term" value="C:cytosol"/>
    <property type="evidence" value="ECO:0007669"/>
    <property type="project" value="GOC"/>
</dbReference>
<reference evidence="6" key="1">
    <citation type="submission" date="2023-03" db="EMBL/GenBank/DDBJ databases">
        <authorList>
            <person name="Steffen K."/>
            <person name="Cardenas P."/>
        </authorList>
    </citation>
    <scope>NUCLEOTIDE SEQUENCE</scope>
</reference>
<evidence type="ECO:0000313" key="6">
    <source>
        <dbReference type="EMBL" id="CAI8052360.1"/>
    </source>
</evidence>